<gene>
    <name evidence="1" type="ORF">Terrestrivirus1_70</name>
</gene>
<accession>A0A3G4ZK39</accession>
<name>A0A3G4ZK39_9VIRU</name>
<evidence type="ECO:0008006" key="2">
    <source>
        <dbReference type="Google" id="ProtNLM"/>
    </source>
</evidence>
<protein>
    <recommendedName>
        <fullName evidence="2">SprT-like domain-containing protein</fullName>
    </recommendedName>
</protein>
<dbReference type="EMBL" id="MK071979">
    <property type="protein sequence ID" value="AYV75196.1"/>
    <property type="molecule type" value="Genomic_DNA"/>
</dbReference>
<organism evidence="1">
    <name type="scientific">Terrestrivirus sp</name>
    <dbReference type="NCBI Taxonomy" id="2487775"/>
    <lineage>
        <taxon>Viruses</taxon>
        <taxon>Varidnaviria</taxon>
        <taxon>Bamfordvirae</taxon>
        <taxon>Nucleocytoviricota</taxon>
        <taxon>Megaviricetes</taxon>
        <taxon>Imitervirales</taxon>
        <taxon>Mimiviridae</taxon>
        <taxon>Klosneuvirinae</taxon>
    </lineage>
</organism>
<evidence type="ECO:0000313" key="1">
    <source>
        <dbReference type="EMBL" id="AYV75196.1"/>
    </source>
</evidence>
<reference evidence="1" key="1">
    <citation type="submission" date="2018-10" db="EMBL/GenBank/DDBJ databases">
        <title>Hidden diversity of soil giant viruses.</title>
        <authorList>
            <person name="Schulz F."/>
            <person name="Alteio L."/>
            <person name="Goudeau D."/>
            <person name="Ryan E.M."/>
            <person name="Malmstrom R.R."/>
            <person name="Blanchard J."/>
            <person name="Woyke T."/>
        </authorList>
    </citation>
    <scope>NUCLEOTIDE SEQUENCE</scope>
    <source>
        <strain evidence="1">TEV1</strain>
    </source>
</reference>
<proteinExistence type="predicted"/>
<sequence>MDTLTNNESKDSIKRVNMTSNNVINTLIENKSKDSIKRVNMISNNVINTLDDYIVYYLNNPLGHNEINDKNSLVKKILDSHQSISTSSIRDCFNAIDTIFFNRTITEKINKDNYILAFDFTNKLKKRAGQFVYSYQTPKLRIDVSKIILDEIFKDDIKVVEIGGVKLRDLNDVLVNIMQHEMLHLILFLLRNHPLIANDKKVSSGHTKIFKILAKNIFGHVRVTHDLLKGDIEKFNESNAQAKVNINIGDSVKCTIVNKNNKNNKIFEGKIVKIGSKYVVVKTTTNLFRSCYPKDITIIEKTADEHLEETIKKTLIVNSVVDININGVPMKLKILEKKSNVVKVIDLNTNKHLNFYYWALI</sequence>